<accession>A0A1G1SQE2</accession>
<feature type="domain" description="Bacteriophage T5 Orf172 DNA-binding" evidence="2">
    <location>
        <begin position="34"/>
        <end position="102"/>
    </location>
</feature>
<dbReference type="Proteomes" id="UP000176294">
    <property type="component" value="Unassembled WGS sequence"/>
</dbReference>
<gene>
    <name evidence="3" type="ORF">BEN47_06175</name>
</gene>
<dbReference type="STRING" id="1908237.BEN47_06175"/>
<sequence length="138" mass="15490">MAAAKLATAPATKRRGGMGRAQWLSKQNGRKAVLYVVKLYGNEGEQPFYKIGITFNLAARFARLRFAGYKWRTVARYGSWSAGRVFDLEERLHMQLKPYSCRPFLPFAGLTECYGEVEPLLAALPRVGTFVLKIGVDI</sequence>
<dbReference type="EMBL" id="MDZB01000175">
    <property type="protein sequence ID" value="OGX80841.1"/>
    <property type="molecule type" value="Genomic_DNA"/>
</dbReference>
<evidence type="ECO:0000259" key="2">
    <source>
        <dbReference type="Pfam" id="PF10544"/>
    </source>
</evidence>
<dbReference type="InterPro" id="IPR018306">
    <property type="entry name" value="Phage_T5_Orf172_DNA-bd"/>
</dbReference>
<organism evidence="3 4">
    <name type="scientific">Hymenobacter lapidarius</name>
    <dbReference type="NCBI Taxonomy" id="1908237"/>
    <lineage>
        <taxon>Bacteria</taxon>
        <taxon>Pseudomonadati</taxon>
        <taxon>Bacteroidota</taxon>
        <taxon>Cytophagia</taxon>
        <taxon>Cytophagales</taxon>
        <taxon>Hymenobacteraceae</taxon>
        <taxon>Hymenobacter</taxon>
    </lineage>
</organism>
<protein>
    <recommendedName>
        <fullName evidence="2">Bacteriophage T5 Orf172 DNA-binding domain-containing protein</fullName>
    </recommendedName>
</protein>
<evidence type="ECO:0000313" key="4">
    <source>
        <dbReference type="Proteomes" id="UP000176294"/>
    </source>
</evidence>
<dbReference type="Pfam" id="PF10544">
    <property type="entry name" value="T5orf172"/>
    <property type="match status" value="1"/>
</dbReference>
<proteinExistence type="predicted"/>
<feature type="compositionally biased region" description="Low complexity" evidence="1">
    <location>
        <begin position="1"/>
        <end position="11"/>
    </location>
</feature>
<evidence type="ECO:0000256" key="1">
    <source>
        <dbReference type="SAM" id="MobiDB-lite"/>
    </source>
</evidence>
<dbReference type="AlphaFoldDB" id="A0A1G1SQE2"/>
<name>A0A1G1SQE2_9BACT</name>
<feature type="region of interest" description="Disordered" evidence="1">
    <location>
        <begin position="1"/>
        <end position="21"/>
    </location>
</feature>
<reference evidence="3 4" key="1">
    <citation type="submission" date="2016-08" db="EMBL/GenBank/DDBJ databases">
        <title>Hymenobacter coccineus sp. nov., Hymenobacter lapidarius sp. nov. and Hymenobacter glacialis sp. nov., isolated from Antarctic soil.</title>
        <authorList>
            <person name="Sedlacek I."/>
            <person name="Kralova S."/>
            <person name="Kyrova K."/>
            <person name="Maslanova I."/>
            <person name="Stankova E."/>
            <person name="Vrbovska V."/>
            <person name="Nemec M."/>
            <person name="Bartak M."/>
            <person name="Svec P."/>
            <person name="Busse H.-J."/>
            <person name="Pantucek R."/>
        </authorList>
    </citation>
    <scope>NUCLEOTIDE SEQUENCE [LARGE SCALE GENOMIC DNA]</scope>
    <source>
        <strain evidence="3 4">CCM 8643</strain>
    </source>
</reference>
<evidence type="ECO:0000313" key="3">
    <source>
        <dbReference type="EMBL" id="OGX80841.1"/>
    </source>
</evidence>
<keyword evidence="4" id="KW-1185">Reference proteome</keyword>
<comment type="caution">
    <text evidence="3">The sequence shown here is derived from an EMBL/GenBank/DDBJ whole genome shotgun (WGS) entry which is preliminary data.</text>
</comment>